<name>A0A967B3N4_9MICO</name>
<evidence type="ECO:0000313" key="5">
    <source>
        <dbReference type="EMBL" id="NHN56680.1"/>
    </source>
</evidence>
<keyword evidence="6" id="KW-1185">Reference proteome</keyword>
<accession>A0A967B3N4</accession>
<keyword evidence="3" id="KW-0812">Transmembrane</keyword>
<sequence length="227" mass="23468">MNEHDDLAQWDAAYVLGALSSAERAAFERHLPGCEVCTRAVADLAAMPGLLGRLDAASAYELLGGTHEEPPADLGQRLQAAARDELRARRRRHTASWGIGAVAAAAAILAAVVIPGQVGERAPAAPAVAMSQVVPGPLDASVRLTAKPWGTEVRMDCRYATGSGAPVTYGLYVVDAAGNASQISTWSALPGKPASLTAATALPRNGIQQVQVRTMSGAVILRAEPGT</sequence>
<reference evidence="5" key="1">
    <citation type="submission" date="2020-03" db="EMBL/GenBank/DDBJ databases">
        <title>Draft sequencing of Calidifontibacter sp. DB0510.</title>
        <authorList>
            <person name="Kim D.-U."/>
        </authorList>
    </citation>
    <scope>NUCLEOTIDE SEQUENCE</scope>
    <source>
        <strain evidence="5">DB0510</strain>
    </source>
</reference>
<dbReference type="Pfam" id="PF13490">
    <property type="entry name" value="zf-HC2"/>
    <property type="match status" value="1"/>
</dbReference>
<evidence type="ECO:0000256" key="2">
    <source>
        <dbReference type="ARBA" id="ARBA00023163"/>
    </source>
</evidence>
<dbReference type="RefSeq" id="WP_166197341.1">
    <property type="nucleotide sequence ID" value="NZ_JAAOIV010000009.1"/>
</dbReference>
<dbReference type="AlphaFoldDB" id="A0A967B3N4"/>
<evidence type="ECO:0000256" key="1">
    <source>
        <dbReference type="ARBA" id="ARBA00023015"/>
    </source>
</evidence>
<comment type="caution">
    <text evidence="5">The sequence shown here is derived from an EMBL/GenBank/DDBJ whole genome shotgun (WGS) entry which is preliminary data.</text>
</comment>
<keyword evidence="3" id="KW-0472">Membrane</keyword>
<protein>
    <submittedName>
        <fullName evidence="5">Zf-HC2 domain-containing protein</fullName>
    </submittedName>
</protein>
<feature type="transmembrane region" description="Helical" evidence="3">
    <location>
        <begin position="95"/>
        <end position="114"/>
    </location>
</feature>
<organism evidence="5 6">
    <name type="scientific">Metallococcus carri</name>
    <dbReference type="NCBI Taxonomy" id="1656884"/>
    <lineage>
        <taxon>Bacteria</taxon>
        <taxon>Bacillati</taxon>
        <taxon>Actinomycetota</taxon>
        <taxon>Actinomycetes</taxon>
        <taxon>Micrococcales</taxon>
        <taxon>Dermacoccaceae</taxon>
        <taxon>Metallococcus</taxon>
    </lineage>
</organism>
<evidence type="ECO:0000256" key="3">
    <source>
        <dbReference type="SAM" id="Phobius"/>
    </source>
</evidence>
<keyword evidence="2" id="KW-0804">Transcription</keyword>
<keyword evidence="1" id="KW-0805">Transcription regulation</keyword>
<gene>
    <name evidence="5" type="ORF">G9U51_12900</name>
</gene>
<evidence type="ECO:0000313" key="6">
    <source>
        <dbReference type="Proteomes" id="UP000744769"/>
    </source>
</evidence>
<dbReference type="Gene3D" id="1.10.10.1320">
    <property type="entry name" value="Anti-sigma factor, zinc-finger domain"/>
    <property type="match status" value="1"/>
</dbReference>
<dbReference type="InterPro" id="IPR027383">
    <property type="entry name" value="Znf_put"/>
</dbReference>
<dbReference type="Proteomes" id="UP000744769">
    <property type="component" value="Unassembled WGS sequence"/>
</dbReference>
<dbReference type="EMBL" id="JAAOIV010000009">
    <property type="protein sequence ID" value="NHN56680.1"/>
    <property type="molecule type" value="Genomic_DNA"/>
</dbReference>
<dbReference type="InterPro" id="IPR041916">
    <property type="entry name" value="Anti_sigma_zinc_sf"/>
</dbReference>
<proteinExistence type="predicted"/>
<evidence type="ECO:0000259" key="4">
    <source>
        <dbReference type="Pfam" id="PF13490"/>
    </source>
</evidence>
<feature type="domain" description="Putative zinc-finger" evidence="4">
    <location>
        <begin position="13"/>
        <end position="37"/>
    </location>
</feature>
<keyword evidence="3" id="KW-1133">Transmembrane helix</keyword>